<gene>
    <name evidence="1" type="ORF">C7416_105287</name>
</gene>
<comment type="caution">
    <text evidence="1">The sequence shown here is derived from an EMBL/GenBank/DDBJ whole genome shotgun (WGS) entry which is preliminary data.</text>
</comment>
<organism evidence="1 2">
    <name type="scientific">Cupriavidus phytorum</name>
    <dbReference type="NCBI Taxonomy" id="3024399"/>
    <lineage>
        <taxon>Bacteria</taxon>
        <taxon>Pseudomonadati</taxon>
        <taxon>Pseudomonadota</taxon>
        <taxon>Betaproteobacteria</taxon>
        <taxon>Burkholderiales</taxon>
        <taxon>Burkholderiaceae</taxon>
        <taxon>Cupriavidus</taxon>
    </lineage>
</organism>
<dbReference type="Proteomes" id="UP000249638">
    <property type="component" value="Unassembled WGS sequence"/>
</dbReference>
<reference evidence="1" key="1">
    <citation type="submission" date="2018-06" db="EMBL/GenBank/DDBJ databases">
        <title>Genomic Encyclopedia of Type Strains, Phase IV (KMG-V): Genome sequencing to study the core and pangenomes of soil and plant-associated prokaryotes.</title>
        <authorList>
            <person name="Whitman W."/>
        </authorList>
    </citation>
    <scope>NUCLEOTIDE SEQUENCE [LARGE SCALE GENOMIC DNA]</scope>
    <source>
        <strain evidence="1">MLR2-44</strain>
    </source>
</reference>
<dbReference type="EMBL" id="QKZN01000005">
    <property type="protein sequence ID" value="PZX28055.1"/>
    <property type="molecule type" value="Genomic_DNA"/>
</dbReference>
<evidence type="ECO:0000313" key="1">
    <source>
        <dbReference type="EMBL" id="PZX28055.1"/>
    </source>
</evidence>
<evidence type="ECO:0000313" key="2">
    <source>
        <dbReference type="Proteomes" id="UP000249638"/>
    </source>
</evidence>
<name>A0A2W7NXH9_9BURK</name>
<proteinExistence type="predicted"/>
<keyword evidence="2" id="KW-1185">Reference proteome</keyword>
<sequence length="131" mass="13515">MAGSGSKACWFGLGVLLGAAAGGALARSSLSARTAAGQREPRQSDAPLLPADVTADQVLTDAATDVLEYRGFVIHVFCHALGMGRFKALCDIWEAGAVVLEGGAPPTTHATPDEARAAAIAWAQQWVQRNG</sequence>
<accession>A0A2W7NXH9</accession>
<protein>
    <submittedName>
        <fullName evidence="1">Uncharacterized protein</fullName>
    </submittedName>
</protein>
<dbReference type="AlphaFoldDB" id="A0A2W7NXH9"/>